<gene>
    <name evidence="1" type="ORF">CAK95_28240</name>
</gene>
<dbReference type="STRING" id="1235591.CAK95_28240"/>
<evidence type="ECO:0000313" key="2">
    <source>
        <dbReference type="Proteomes" id="UP000194137"/>
    </source>
</evidence>
<name>A0A1W6ZZ73_9HYPH</name>
<dbReference type="RefSeq" id="WP_086090998.1">
    <property type="nucleotide sequence ID" value="NZ_CP021112.1"/>
</dbReference>
<protein>
    <submittedName>
        <fullName evidence="1">Uncharacterized protein</fullName>
    </submittedName>
</protein>
<dbReference type="KEGG" id="psin:CAK95_28240"/>
<accession>A0A1W6ZZ73</accession>
<dbReference type="AlphaFoldDB" id="A0A1W6ZZ73"/>
<sequence length="250" mass="27928">MTGTAVFVPGGYRYIPAVFQYSAGVAAEDGFELERVRFLTPVPLAEAFGKVEEHLTSIGRPFTAFAHCELRSPSQFTDQGFIDFNKQYVLTLERWGIYKDGVNPVARTNVCPMYDEPTTPSMFAFTYTVPAAKPRRRSFMLSGGGDVRAGTELYKDRIVRFGDTSPEGLREKVAFVIAEMERRLKLLGFGWRDAVSTQAYTVQNIGHLVGEELARRGAMTGGLVWSYVRPPVIGLEYEMDVRGAARELIM</sequence>
<reference evidence="1 2" key="1">
    <citation type="submission" date="2017-05" db="EMBL/GenBank/DDBJ databases">
        <title>Full genome sequence of Pseudorhodoplanes sinuspersici.</title>
        <authorList>
            <person name="Dastgheib S.M.M."/>
            <person name="Shavandi M."/>
            <person name="Tirandaz H."/>
        </authorList>
    </citation>
    <scope>NUCLEOTIDE SEQUENCE [LARGE SCALE GENOMIC DNA]</scope>
    <source>
        <strain evidence="1 2">RIPI110</strain>
    </source>
</reference>
<dbReference type="OrthoDB" id="8125412at2"/>
<evidence type="ECO:0000313" key="1">
    <source>
        <dbReference type="EMBL" id="ARQ02568.1"/>
    </source>
</evidence>
<dbReference type="EMBL" id="CP021112">
    <property type="protein sequence ID" value="ARQ02568.1"/>
    <property type="molecule type" value="Genomic_DNA"/>
</dbReference>
<proteinExistence type="predicted"/>
<keyword evidence="2" id="KW-1185">Reference proteome</keyword>
<dbReference type="Proteomes" id="UP000194137">
    <property type="component" value="Chromosome"/>
</dbReference>
<organism evidence="1 2">
    <name type="scientific">Pseudorhodoplanes sinuspersici</name>
    <dbReference type="NCBI Taxonomy" id="1235591"/>
    <lineage>
        <taxon>Bacteria</taxon>
        <taxon>Pseudomonadati</taxon>
        <taxon>Pseudomonadota</taxon>
        <taxon>Alphaproteobacteria</taxon>
        <taxon>Hyphomicrobiales</taxon>
        <taxon>Pseudorhodoplanes</taxon>
    </lineage>
</organism>